<dbReference type="GO" id="GO:0005739">
    <property type="term" value="C:mitochondrion"/>
    <property type="evidence" value="ECO:0007669"/>
    <property type="project" value="TreeGrafter"/>
</dbReference>
<evidence type="ECO:0000313" key="7">
    <source>
        <dbReference type="EMBL" id="KAK4336996.1"/>
    </source>
</evidence>
<comment type="similarity">
    <text evidence="2">Belongs to the FAD-binding oxidoreductase/transferase type 4 family.</text>
</comment>
<accession>A0AAE1QNS7</accession>
<keyword evidence="4" id="KW-0274">FAD</keyword>
<proteinExistence type="inferred from homology"/>
<organism evidence="7 8">
    <name type="scientific">Anisodus tanguticus</name>
    <dbReference type="NCBI Taxonomy" id="243964"/>
    <lineage>
        <taxon>Eukaryota</taxon>
        <taxon>Viridiplantae</taxon>
        <taxon>Streptophyta</taxon>
        <taxon>Embryophyta</taxon>
        <taxon>Tracheophyta</taxon>
        <taxon>Spermatophyta</taxon>
        <taxon>Magnoliopsida</taxon>
        <taxon>eudicotyledons</taxon>
        <taxon>Gunneridae</taxon>
        <taxon>Pentapetalae</taxon>
        <taxon>asterids</taxon>
        <taxon>lamiids</taxon>
        <taxon>Solanales</taxon>
        <taxon>Solanaceae</taxon>
        <taxon>Solanoideae</taxon>
        <taxon>Hyoscyameae</taxon>
        <taxon>Anisodus</taxon>
    </lineage>
</organism>
<evidence type="ECO:0000256" key="4">
    <source>
        <dbReference type="ARBA" id="ARBA00022827"/>
    </source>
</evidence>
<evidence type="ECO:0000256" key="5">
    <source>
        <dbReference type="ARBA" id="ARBA00023002"/>
    </source>
</evidence>
<comment type="cofactor">
    <cofactor evidence="1">
        <name>FAD</name>
        <dbReference type="ChEBI" id="CHEBI:57692"/>
    </cofactor>
</comment>
<dbReference type="PANTHER" id="PTHR43716:SF1">
    <property type="entry name" value="D-2-HYDROXYGLUTARATE DEHYDROGENASE, MITOCHONDRIAL"/>
    <property type="match status" value="1"/>
</dbReference>
<keyword evidence="3" id="KW-0285">Flavoprotein</keyword>
<name>A0AAE1QNS7_9SOLA</name>
<dbReference type="GO" id="GO:0050660">
    <property type="term" value="F:flavin adenine dinucleotide binding"/>
    <property type="evidence" value="ECO:0007669"/>
    <property type="project" value="InterPro"/>
</dbReference>
<dbReference type="AlphaFoldDB" id="A0AAE1QNS7"/>
<dbReference type="Gene3D" id="3.30.70.2190">
    <property type="match status" value="1"/>
</dbReference>
<dbReference type="PANTHER" id="PTHR43716">
    <property type="entry name" value="D-2-HYDROXYGLUTARATE DEHYDROGENASE, MITOCHONDRIAL"/>
    <property type="match status" value="1"/>
</dbReference>
<dbReference type="Proteomes" id="UP001291623">
    <property type="component" value="Unassembled WGS sequence"/>
</dbReference>
<dbReference type="GO" id="GO:0016491">
    <property type="term" value="F:oxidoreductase activity"/>
    <property type="evidence" value="ECO:0007669"/>
    <property type="project" value="UniProtKB-KW"/>
</dbReference>
<evidence type="ECO:0000256" key="2">
    <source>
        <dbReference type="ARBA" id="ARBA00008000"/>
    </source>
</evidence>
<comment type="caution">
    <text evidence="7">The sequence shown here is derived from an EMBL/GenBank/DDBJ whole genome shotgun (WGS) entry which is preliminary data.</text>
</comment>
<evidence type="ECO:0000256" key="3">
    <source>
        <dbReference type="ARBA" id="ARBA00022630"/>
    </source>
</evidence>
<dbReference type="SUPFAM" id="SSF55103">
    <property type="entry name" value="FAD-linked oxidases, C-terminal domain"/>
    <property type="match status" value="1"/>
</dbReference>
<evidence type="ECO:0000256" key="1">
    <source>
        <dbReference type="ARBA" id="ARBA00001974"/>
    </source>
</evidence>
<keyword evidence="5" id="KW-0560">Oxidoreductase</keyword>
<evidence type="ECO:0000259" key="6">
    <source>
        <dbReference type="Pfam" id="PF02913"/>
    </source>
</evidence>
<evidence type="ECO:0000313" key="8">
    <source>
        <dbReference type="Proteomes" id="UP001291623"/>
    </source>
</evidence>
<gene>
    <name evidence="7" type="ORF">RND71_044227</name>
</gene>
<dbReference type="Gene3D" id="1.10.45.10">
    <property type="entry name" value="Vanillyl-alcohol Oxidase, Chain A, domain 4"/>
    <property type="match status" value="1"/>
</dbReference>
<dbReference type="InterPro" id="IPR016164">
    <property type="entry name" value="FAD-linked_Oxase-like_C"/>
</dbReference>
<dbReference type="FunFam" id="1.10.45.10:FF:000001">
    <property type="entry name" value="D-lactate dehydrogenase mitochondrial"/>
    <property type="match status" value="1"/>
</dbReference>
<dbReference type="InterPro" id="IPR016171">
    <property type="entry name" value="Vanillyl_alc_oxidase_C-sub2"/>
</dbReference>
<dbReference type="FunFam" id="3.30.70.2740:FF:000002">
    <property type="entry name" value="D-2-hydroxyglutarate dehydrogenase mitochondrial"/>
    <property type="match status" value="1"/>
</dbReference>
<protein>
    <recommendedName>
        <fullName evidence="6">FAD-binding oxidoreductase/transferase type 4 C-terminal domain-containing protein</fullName>
    </recommendedName>
</protein>
<dbReference type="InterPro" id="IPR051264">
    <property type="entry name" value="FAD-oxidored/transferase_4"/>
</dbReference>
<dbReference type="Pfam" id="PF02913">
    <property type="entry name" value="FAD-oxidase_C"/>
    <property type="match status" value="1"/>
</dbReference>
<keyword evidence="8" id="KW-1185">Reference proteome</keyword>
<sequence>MFDEQIIELLESHVKLQRPFESKLYILVEMSGTSINEMENQFCNLIEHLMDKNLIHNGTYSSELTKMKKLWELRERIAEVLGSNGYCFKYDISIPLKEYYDLVEILRERLKSNKKVTSISGYGHIGDSNLHLSVTCDKFYESVKNEIEPFVYEWVSERNGSVSSEHGLGLKRNNHIHYSKSPEAIDLMKKIKKILDPKLLLNPQKMMNFK</sequence>
<dbReference type="Gene3D" id="3.30.70.2740">
    <property type="match status" value="1"/>
</dbReference>
<dbReference type="InterPro" id="IPR004113">
    <property type="entry name" value="FAD-bd_oxidored_4_C"/>
</dbReference>
<dbReference type="EMBL" id="JAVYJV010000066">
    <property type="protein sequence ID" value="KAK4336996.1"/>
    <property type="molecule type" value="Genomic_DNA"/>
</dbReference>
<feature type="domain" description="FAD-binding oxidoreductase/transferase type 4 C-terminal" evidence="6">
    <location>
        <begin position="2"/>
        <end position="205"/>
    </location>
</feature>
<reference evidence="7" key="1">
    <citation type="submission" date="2023-12" db="EMBL/GenBank/DDBJ databases">
        <title>Genome assembly of Anisodus tanguticus.</title>
        <authorList>
            <person name="Wang Y.-J."/>
        </authorList>
    </citation>
    <scope>NUCLEOTIDE SEQUENCE</scope>
    <source>
        <strain evidence="7">KB-2021</strain>
        <tissue evidence="7">Leaf</tissue>
    </source>
</reference>